<keyword evidence="7 8" id="KW-0472">Membrane</keyword>
<evidence type="ECO:0000256" key="7">
    <source>
        <dbReference type="ARBA" id="ARBA00023136"/>
    </source>
</evidence>
<evidence type="ECO:0000256" key="6">
    <source>
        <dbReference type="ARBA" id="ARBA00022833"/>
    </source>
</evidence>
<evidence type="ECO:0000256" key="4">
    <source>
        <dbReference type="ARBA" id="ARBA00005975"/>
    </source>
</evidence>
<feature type="transmembrane region" description="Helical" evidence="8">
    <location>
        <begin position="62"/>
        <end position="80"/>
    </location>
</feature>
<accession>A0A8S9ZPB7</accession>
<name>A0A8S9ZPB7_9BILA</name>
<evidence type="ECO:0000256" key="5">
    <source>
        <dbReference type="ARBA" id="ARBA00022723"/>
    </source>
</evidence>
<dbReference type="PROSITE" id="PS51837">
    <property type="entry name" value="LITAF"/>
    <property type="match status" value="1"/>
</dbReference>
<keyword evidence="11" id="KW-1185">Reference proteome</keyword>
<dbReference type="GO" id="GO:0031902">
    <property type="term" value="C:late endosome membrane"/>
    <property type="evidence" value="ECO:0007669"/>
    <property type="project" value="UniProtKB-SubCell"/>
</dbReference>
<dbReference type="GO" id="GO:0005765">
    <property type="term" value="C:lysosomal membrane"/>
    <property type="evidence" value="ECO:0007669"/>
    <property type="project" value="UniProtKB-SubCell"/>
</dbReference>
<reference evidence="10" key="1">
    <citation type="journal article" date="2020" name="Ecol. Evol.">
        <title>Genome structure and content of the rice root-knot nematode (Meloidogyne graminicola).</title>
        <authorList>
            <person name="Phan N.T."/>
            <person name="Danchin E.G.J."/>
            <person name="Klopp C."/>
            <person name="Perfus-Barbeoch L."/>
            <person name="Kozlowski D.K."/>
            <person name="Koutsovoulos G.D."/>
            <person name="Lopez-Roques C."/>
            <person name="Bouchez O."/>
            <person name="Zahm M."/>
            <person name="Besnard G."/>
            <person name="Bellafiore S."/>
        </authorList>
    </citation>
    <scope>NUCLEOTIDE SEQUENCE</scope>
    <source>
        <strain evidence="10">VN-18</strain>
    </source>
</reference>
<comment type="subcellular location">
    <subcellularLocation>
        <location evidence="2">Endosome membrane</location>
        <topology evidence="2">Peripheral membrane protein</topology>
    </subcellularLocation>
    <subcellularLocation>
        <location evidence="1">Late endosome membrane</location>
    </subcellularLocation>
    <subcellularLocation>
        <location evidence="3">Lysosome membrane</location>
        <topology evidence="3">Peripheral membrane protein</topology>
        <orientation evidence="3">Cytoplasmic side</orientation>
    </subcellularLocation>
</comment>
<evidence type="ECO:0000256" key="2">
    <source>
        <dbReference type="ARBA" id="ARBA00004481"/>
    </source>
</evidence>
<evidence type="ECO:0000313" key="11">
    <source>
        <dbReference type="Proteomes" id="UP000605970"/>
    </source>
</evidence>
<gene>
    <name evidence="10" type="ORF">Mgra_00005585</name>
</gene>
<dbReference type="SMART" id="SM00714">
    <property type="entry name" value="LITAF"/>
    <property type="match status" value="1"/>
</dbReference>
<evidence type="ECO:0000259" key="9">
    <source>
        <dbReference type="PROSITE" id="PS51837"/>
    </source>
</evidence>
<sequence length="114" mass="13394">MNEHQPGKNQEESDLYSVHTVLPQIIIHQESNLNLSPFAQQAYCPSCKQQVQTYVYYVNGPFTWILFFSSIILCWIPLCFDSCKDVKHFCIKCNKYIGTFQRGRNEYMPKSKFV</sequence>
<dbReference type="Pfam" id="PF10601">
    <property type="entry name" value="zf-LITAF-like"/>
    <property type="match status" value="1"/>
</dbReference>
<dbReference type="OrthoDB" id="5852176at2759"/>
<dbReference type="PANTHER" id="PTHR23292">
    <property type="entry name" value="LIPOPOLYSACCHARIDE-INDUCED TUMOR NECROSIS FACTOR-ALPHA FACTOR"/>
    <property type="match status" value="1"/>
</dbReference>
<keyword evidence="8" id="KW-0812">Transmembrane</keyword>
<dbReference type="PANTHER" id="PTHR23292:SF6">
    <property type="entry name" value="FI16602P1-RELATED"/>
    <property type="match status" value="1"/>
</dbReference>
<dbReference type="EMBL" id="JABEBT010000048">
    <property type="protein sequence ID" value="KAF7634988.1"/>
    <property type="molecule type" value="Genomic_DNA"/>
</dbReference>
<dbReference type="InterPro" id="IPR006629">
    <property type="entry name" value="LITAF"/>
</dbReference>
<evidence type="ECO:0000313" key="10">
    <source>
        <dbReference type="EMBL" id="KAF7634988.1"/>
    </source>
</evidence>
<dbReference type="AlphaFoldDB" id="A0A8S9ZPB7"/>
<organism evidence="10 11">
    <name type="scientific">Meloidogyne graminicola</name>
    <dbReference type="NCBI Taxonomy" id="189291"/>
    <lineage>
        <taxon>Eukaryota</taxon>
        <taxon>Metazoa</taxon>
        <taxon>Ecdysozoa</taxon>
        <taxon>Nematoda</taxon>
        <taxon>Chromadorea</taxon>
        <taxon>Rhabditida</taxon>
        <taxon>Tylenchina</taxon>
        <taxon>Tylenchomorpha</taxon>
        <taxon>Tylenchoidea</taxon>
        <taxon>Meloidogynidae</taxon>
        <taxon>Meloidogyninae</taxon>
        <taxon>Meloidogyne</taxon>
    </lineage>
</organism>
<evidence type="ECO:0000256" key="1">
    <source>
        <dbReference type="ARBA" id="ARBA00004414"/>
    </source>
</evidence>
<proteinExistence type="inferred from homology"/>
<feature type="domain" description="LITAF" evidence="9">
    <location>
        <begin position="23"/>
        <end position="102"/>
    </location>
</feature>
<keyword evidence="8" id="KW-1133">Transmembrane helix</keyword>
<comment type="caution">
    <text evidence="10">The sequence shown here is derived from an EMBL/GenBank/DDBJ whole genome shotgun (WGS) entry which is preliminary data.</text>
</comment>
<comment type="similarity">
    <text evidence="4">Belongs to the CDIP1/LITAF family.</text>
</comment>
<keyword evidence="6" id="KW-0862">Zinc</keyword>
<dbReference type="Proteomes" id="UP000605970">
    <property type="component" value="Unassembled WGS sequence"/>
</dbReference>
<dbReference type="GO" id="GO:0008270">
    <property type="term" value="F:zinc ion binding"/>
    <property type="evidence" value="ECO:0007669"/>
    <property type="project" value="TreeGrafter"/>
</dbReference>
<evidence type="ECO:0000256" key="8">
    <source>
        <dbReference type="SAM" id="Phobius"/>
    </source>
</evidence>
<dbReference type="InterPro" id="IPR037519">
    <property type="entry name" value="LITAF_fam"/>
</dbReference>
<protein>
    <submittedName>
        <fullName evidence="10">LITAF domain-containing protein</fullName>
    </submittedName>
</protein>
<keyword evidence="5" id="KW-0479">Metal-binding</keyword>
<evidence type="ECO:0000256" key="3">
    <source>
        <dbReference type="ARBA" id="ARBA00004630"/>
    </source>
</evidence>